<evidence type="ECO:0000313" key="1">
    <source>
        <dbReference type="EMBL" id="GAI20949.1"/>
    </source>
</evidence>
<dbReference type="AlphaFoldDB" id="X1NQL1"/>
<protein>
    <submittedName>
        <fullName evidence="1">Uncharacterized protein</fullName>
    </submittedName>
</protein>
<sequence>HWDPPFGQALASWMTYLPKEVAFGRILDPILEEWTAALGLLEKVMRSAIDICAEDPTTKQRFAEVWRKVAKVVLASERFEEEILGLLLCTGRFTSKEAAVRLPLDDLLDVFDSWVQTVAHYRAYEILVRFLRNAGFKYVVSHGVRWLAESWERIPDSNVILKDDRMASSLAHLLHESWYEFGEQLQADHSSFRQFSNIVDHLAGQGNQTAVELQRKLRDLA</sequence>
<organism evidence="1">
    <name type="scientific">marine sediment metagenome</name>
    <dbReference type="NCBI Taxonomy" id="412755"/>
    <lineage>
        <taxon>unclassified sequences</taxon>
        <taxon>metagenomes</taxon>
        <taxon>ecological metagenomes</taxon>
    </lineage>
</organism>
<feature type="non-terminal residue" evidence="1">
    <location>
        <position position="1"/>
    </location>
</feature>
<reference evidence="1" key="1">
    <citation type="journal article" date="2014" name="Front. Microbiol.">
        <title>High frequency of phylogenetically diverse reductive dehalogenase-homologous genes in deep subseafloor sedimentary metagenomes.</title>
        <authorList>
            <person name="Kawai M."/>
            <person name="Futagami T."/>
            <person name="Toyoda A."/>
            <person name="Takaki Y."/>
            <person name="Nishi S."/>
            <person name="Hori S."/>
            <person name="Arai W."/>
            <person name="Tsubouchi T."/>
            <person name="Morono Y."/>
            <person name="Uchiyama I."/>
            <person name="Ito T."/>
            <person name="Fujiyama A."/>
            <person name="Inagaki F."/>
            <person name="Takami H."/>
        </authorList>
    </citation>
    <scope>NUCLEOTIDE SEQUENCE</scope>
    <source>
        <strain evidence="1">Expedition CK06-06</strain>
    </source>
</reference>
<dbReference type="EMBL" id="BARV01021201">
    <property type="protein sequence ID" value="GAI20949.1"/>
    <property type="molecule type" value="Genomic_DNA"/>
</dbReference>
<name>X1NQL1_9ZZZZ</name>
<comment type="caution">
    <text evidence="1">The sequence shown here is derived from an EMBL/GenBank/DDBJ whole genome shotgun (WGS) entry which is preliminary data.</text>
</comment>
<gene>
    <name evidence="1" type="ORF">S06H3_35179</name>
</gene>
<proteinExistence type="predicted"/>
<accession>X1NQL1</accession>